<dbReference type="InterPro" id="IPR028055">
    <property type="entry name" value="YidC/Oxa/ALB_C"/>
</dbReference>
<dbReference type="GO" id="GO:0006508">
    <property type="term" value="P:proteolysis"/>
    <property type="evidence" value="ECO:0007669"/>
    <property type="project" value="UniProtKB-KW"/>
</dbReference>
<comment type="caution">
    <text evidence="10">The sequence shown here is derived from an EMBL/GenBank/DDBJ whole genome shotgun (WGS) entry which is preliminary data.</text>
</comment>
<feature type="transmembrane region" description="Helical" evidence="8">
    <location>
        <begin position="260"/>
        <end position="280"/>
    </location>
</feature>
<evidence type="ECO:0000256" key="7">
    <source>
        <dbReference type="SAM" id="MobiDB-lite"/>
    </source>
</evidence>
<dbReference type="Proteomes" id="UP000239649">
    <property type="component" value="Unassembled WGS sequence"/>
</dbReference>
<dbReference type="GO" id="GO:0016020">
    <property type="term" value="C:membrane"/>
    <property type="evidence" value="ECO:0007669"/>
    <property type="project" value="UniProtKB-SubCell"/>
</dbReference>
<keyword evidence="3" id="KW-0732">Signal</keyword>
<feature type="transmembrane region" description="Helical" evidence="8">
    <location>
        <begin position="292"/>
        <end position="311"/>
    </location>
</feature>
<dbReference type="InterPro" id="IPR029058">
    <property type="entry name" value="AB_hydrolase_fold"/>
</dbReference>
<protein>
    <submittedName>
        <fullName evidence="10">Inner membrane PPF-chloroplastic isoform A</fullName>
    </submittedName>
</protein>
<feature type="region of interest" description="Disordered" evidence="7">
    <location>
        <begin position="18"/>
        <end position="37"/>
    </location>
</feature>
<evidence type="ECO:0000256" key="5">
    <source>
        <dbReference type="ARBA" id="ARBA00023180"/>
    </source>
</evidence>
<name>A0A2P6V1A3_9CHLO</name>
<keyword evidence="2" id="KW-0645">Protease</keyword>
<dbReference type="NCBIfam" id="TIGR03592">
    <property type="entry name" value="yidC_oxa1_cterm"/>
    <property type="match status" value="1"/>
</dbReference>
<evidence type="ECO:0000313" key="10">
    <source>
        <dbReference type="EMBL" id="PSC67863.1"/>
    </source>
</evidence>
<feature type="region of interest" description="Disordered" evidence="7">
    <location>
        <begin position="395"/>
        <end position="421"/>
    </location>
</feature>
<dbReference type="CDD" id="cd20070">
    <property type="entry name" value="5TM_YidC_Alb3"/>
    <property type="match status" value="1"/>
</dbReference>
<evidence type="ECO:0000259" key="9">
    <source>
        <dbReference type="Pfam" id="PF02096"/>
    </source>
</evidence>
<dbReference type="InterPro" id="IPR008758">
    <property type="entry name" value="Peptidase_S28"/>
</dbReference>
<dbReference type="SUPFAM" id="SSF53474">
    <property type="entry name" value="alpha/beta-Hydrolases"/>
    <property type="match status" value="1"/>
</dbReference>
<feature type="compositionally biased region" description="Basic residues" evidence="7">
    <location>
        <begin position="533"/>
        <end position="542"/>
    </location>
</feature>
<feature type="transmembrane region" description="Helical" evidence="8">
    <location>
        <begin position="227"/>
        <end position="248"/>
    </location>
</feature>
<dbReference type="Pfam" id="PF02096">
    <property type="entry name" value="60KD_IMP"/>
    <property type="match status" value="1"/>
</dbReference>
<dbReference type="EMBL" id="LHPF02000046">
    <property type="protein sequence ID" value="PSC67863.1"/>
    <property type="molecule type" value="Genomic_DNA"/>
</dbReference>
<dbReference type="Pfam" id="PF05577">
    <property type="entry name" value="Peptidase_S28"/>
    <property type="match status" value="1"/>
</dbReference>
<evidence type="ECO:0000256" key="2">
    <source>
        <dbReference type="ARBA" id="ARBA00022670"/>
    </source>
</evidence>
<dbReference type="InterPro" id="IPR042269">
    <property type="entry name" value="Ser_carbopepase_S28_SKS"/>
</dbReference>
<reference evidence="10 11" key="1">
    <citation type="journal article" date="2018" name="Plant J.">
        <title>Genome sequences of Chlorella sorokiniana UTEX 1602 and Micractinium conductrix SAG 241.80: implications to maltose excretion by a green alga.</title>
        <authorList>
            <person name="Arriola M.B."/>
            <person name="Velmurugan N."/>
            <person name="Zhang Y."/>
            <person name="Plunkett M.H."/>
            <person name="Hondzo H."/>
            <person name="Barney B.M."/>
        </authorList>
    </citation>
    <scope>NUCLEOTIDE SEQUENCE [LARGE SCALE GENOMIC DNA]</scope>
    <source>
        <strain evidence="10 11">SAG 241.80</strain>
    </source>
</reference>
<comment type="subcellular location">
    <subcellularLocation>
        <location evidence="6">Membrane</location>
        <topology evidence="6">Multi-pass membrane protein</topology>
    </subcellularLocation>
</comment>
<feature type="region of interest" description="Disordered" evidence="7">
    <location>
        <begin position="508"/>
        <end position="542"/>
    </location>
</feature>
<keyword evidence="8" id="KW-0472">Membrane</keyword>
<feature type="compositionally biased region" description="Basic and acidic residues" evidence="7">
    <location>
        <begin position="398"/>
        <end position="421"/>
    </location>
</feature>
<keyword evidence="8" id="KW-1133">Transmembrane helix</keyword>
<dbReference type="InterPro" id="IPR047196">
    <property type="entry name" value="YidC_ALB_C"/>
</dbReference>
<comment type="similarity">
    <text evidence="6">Belongs to the OXA1/ALB3/YidC family.</text>
</comment>
<dbReference type="Gene3D" id="3.40.50.1820">
    <property type="entry name" value="alpha/beta hydrolase"/>
    <property type="match status" value="1"/>
</dbReference>
<accession>A0A2P6V1A3</accession>
<comment type="similarity">
    <text evidence="1">Belongs to the peptidase S28 family.</text>
</comment>
<dbReference type="AlphaFoldDB" id="A0A2P6V1A3"/>
<sequence>MQATMQLVAAPLGSRLQRPLSSRMTAPAGLTPLAGRGRAVRRPRAVAARAQLEDALGAAADSAPSAFHSLAAHLTTGMFLLGDAADQLAGAAAGSADAVGGAAGAAVDAAAAVGDAAAQAGDAAAEVVTKNGGFFGGFATAFEQFLKVLDDGFEKVGVPYSYGFAIIFLTVLVKVATYPLTKKQVESTLSMQALAPKVKEMQAKYANDPERLQVETARVYQTAGVNPLAGCLPSLATIPVFIGLYRALSNVADEGLLTEGFFWIPSLAGPTTVNGGLGWLYSWENGAPPLGFAQTAAYLVLPILLIISQYVSMKVISPQQSQDPSQQQANAILKFLPIMIGYFSLNVPSGLTLYWFTNNILTTAQQLYLRRSFQAAEAVVAGGGGGPAASAVIDVTPEEDKKPSGKELNARRSPKDGGSGEKFRAIKAREAAAKAAAQAGAAGGAPAAAAPTPAAPDRGAKFRALKEKEAAAKAAAAAAPQAGSSNGAAAAEVQHDAGGAVAVVAEVVSESDSEGEQQQHEAVPGGGKEARAKGGKKKGSKRNSWRTVFALVSALTLGCCASRPGPSDSEPSDAAAATLLAPRPNTANCSKLFLEQPVDQSCYNRDCATWQQRYYLCDSFYNAFVPAAPILFYVGNEGAVPKAVNTSGLMWQMAAELGGLLVFGEHRYYGVSQPENSTDAGAASFRYLSVEQALTDQIKLIQHARTEHGSRDAPVAVFGASYGGMLAAWLRARYPQVVAGALASSAPLQALLVEQGWDPSAFWQVVTKAASPEAGAAPACRANVRAAFAALFEAAGSAGGRALVERQLRMCTGAFKEEGGASMVALFAMMSFDTAAMSSYPHPSSYFTGDPDHPLPAWPMRVMCEEMDGQLQTQEELLGALGRAVGVVSNVTGSETCYTWEAVTSLALQTASPYSGDAFTYQVCAQWVPSESFFPPNGTTDMFYDAGPFNLTQLDAFCTAQLGGGGPLPDTRTLPLLFGGAADDFAAASNILFSNGDLDPWSSGGFLTSLGDSLPAVLIEQAGHHVDLYWDEPEDPPGYADARRQIKRRLAGWLAEWPRRGVE</sequence>
<dbReference type="GO" id="GO:0008239">
    <property type="term" value="F:dipeptidyl-peptidase activity"/>
    <property type="evidence" value="ECO:0007669"/>
    <property type="project" value="TreeGrafter"/>
</dbReference>
<dbReference type="PANTHER" id="PTHR11010:SF38">
    <property type="entry name" value="LYSOSOMAL PRO-X CARBOXYPEPTIDASE"/>
    <property type="match status" value="1"/>
</dbReference>
<dbReference type="Gene3D" id="1.20.120.980">
    <property type="entry name" value="Serine carboxypeptidase S28, SKS domain"/>
    <property type="match status" value="1"/>
</dbReference>
<organism evidence="10 11">
    <name type="scientific">Micractinium conductrix</name>
    <dbReference type="NCBI Taxonomy" id="554055"/>
    <lineage>
        <taxon>Eukaryota</taxon>
        <taxon>Viridiplantae</taxon>
        <taxon>Chlorophyta</taxon>
        <taxon>core chlorophytes</taxon>
        <taxon>Trebouxiophyceae</taxon>
        <taxon>Chlorellales</taxon>
        <taxon>Chlorellaceae</taxon>
        <taxon>Chlorella clade</taxon>
        <taxon>Micractinium</taxon>
    </lineage>
</organism>
<evidence type="ECO:0000256" key="1">
    <source>
        <dbReference type="ARBA" id="ARBA00011079"/>
    </source>
</evidence>
<evidence type="ECO:0000256" key="4">
    <source>
        <dbReference type="ARBA" id="ARBA00022801"/>
    </source>
</evidence>
<gene>
    <name evidence="10" type="ORF">C2E20_8486</name>
</gene>
<evidence type="ECO:0000256" key="3">
    <source>
        <dbReference type="ARBA" id="ARBA00022729"/>
    </source>
</evidence>
<dbReference type="PANTHER" id="PTHR11010">
    <property type="entry name" value="PROTEASE S28 PRO-X CARBOXYPEPTIDASE-RELATED"/>
    <property type="match status" value="1"/>
</dbReference>
<keyword evidence="4" id="KW-0378">Hydrolase</keyword>
<feature type="domain" description="Membrane insertase YidC/Oxa/ALB C-terminal" evidence="9">
    <location>
        <begin position="162"/>
        <end position="371"/>
    </location>
</feature>
<keyword evidence="6 8" id="KW-0812">Transmembrane</keyword>
<dbReference type="GO" id="GO:0070008">
    <property type="term" value="F:serine-type exopeptidase activity"/>
    <property type="evidence" value="ECO:0007669"/>
    <property type="project" value="InterPro"/>
</dbReference>
<dbReference type="STRING" id="554055.A0A2P6V1A3"/>
<evidence type="ECO:0000256" key="6">
    <source>
        <dbReference type="RuleBase" id="RU003945"/>
    </source>
</evidence>
<evidence type="ECO:0000256" key="8">
    <source>
        <dbReference type="SAM" id="Phobius"/>
    </source>
</evidence>
<proteinExistence type="inferred from homology"/>
<keyword evidence="5" id="KW-0325">Glycoprotein</keyword>
<keyword evidence="11" id="KW-1185">Reference proteome</keyword>
<feature type="transmembrane region" description="Helical" evidence="8">
    <location>
        <begin position="162"/>
        <end position="181"/>
    </location>
</feature>
<evidence type="ECO:0000313" key="11">
    <source>
        <dbReference type="Proteomes" id="UP000239649"/>
    </source>
</evidence>
<dbReference type="OrthoDB" id="2148490at2759"/>